<accession>A0AAN7QGK2</accession>
<name>A0AAN7QGK2_TRANT</name>
<dbReference type="AlphaFoldDB" id="A0AAN7QGK2"/>
<proteinExistence type="predicted"/>
<evidence type="ECO:0000313" key="1">
    <source>
        <dbReference type="EMBL" id="KAK4767282.1"/>
    </source>
</evidence>
<sequence>MSCHLCLLPDLRINNGIARSISLNLRTHLSHSLPVVQICWNGNHVGVIHAGGSWDWAMATRRVPLRVWLGLQSTMGLLVGGNHTSSRFCTR</sequence>
<protein>
    <submittedName>
        <fullName evidence="1">Uncharacterized protein</fullName>
    </submittedName>
</protein>
<reference evidence="1 2" key="1">
    <citation type="journal article" date="2023" name="Hortic Res">
        <title>Pangenome of water caltrop reveals structural variations and asymmetric subgenome divergence after allopolyploidization.</title>
        <authorList>
            <person name="Zhang X."/>
            <person name="Chen Y."/>
            <person name="Wang L."/>
            <person name="Yuan Y."/>
            <person name="Fang M."/>
            <person name="Shi L."/>
            <person name="Lu R."/>
            <person name="Comes H.P."/>
            <person name="Ma Y."/>
            <person name="Chen Y."/>
            <person name="Huang G."/>
            <person name="Zhou Y."/>
            <person name="Zheng Z."/>
            <person name="Qiu Y."/>
        </authorList>
    </citation>
    <scope>NUCLEOTIDE SEQUENCE [LARGE SCALE GENOMIC DNA]</scope>
    <source>
        <strain evidence="1">F231</strain>
    </source>
</reference>
<gene>
    <name evidence="1" type="ORF">SAY86_015032</name>
</gene>
<keyword evidence="2" id="KW-1185">Reference proteome</keyword>
<dbReference type="Proteomes" id="UP001346149">
    <property type="component" value="Unassembled WGS sequence"/>
</dbReference>
<dbReference type="EMBL" id="JAXQNO010000022">
    <property type="protein sequence ID" value="KAK4767282.1"/>
    <property type="molecule type" value="Genomic_DNA"/>
</dbReference>
<comment type="caution">
    <text evidence="1">The sequence shown here is derived from an EMBL/GenBank/DDBJ whole genome shotgun (WGS) entry which is preliminary data.</text>
</comment>
<evidence type="ECO:0000313" key="2">
    <source>
        <dbReference type="Proteomes" id="UP001346149"/>
    </source>
</evidence>
<organism evidence="1 2">
    <name type="scientific">Trapa natans</name>
    <name type="common">Water chestnut</name>
    <dbReference type="NCBI Taxonomy" id="22666"/>
    <lineage>
        <taxon>Eukaryota</taxon>
        <taxon>Viridiplantae</taxon>
        <taxon>Streptophyta</taxon>
        <taxon>Embryophyta</taxon>
        <taxon>Tracheophyta</taxon>
        <taxon>Spermatophyta</taxon>
        <taxon>Magnoliopsida</taxon>
        <taxon>eudicotyledons</taxon>
        <taxon>Gunneridae</taxon>
        <taxon>Pentapetalae</taxon>
        <taxon>rosids</taxon>
        <taxon>malvids</taxon>
        <taxon>Myrtales</taxon>
        <taxon>Lythraceae</taxon>
        <taxon>Trapa</taxon>
    </lineage>
</organism>